<keyword evidence="1" id="KW-0808">Transferase</keyword>
<protein>
    <submittedName>
        <fullName evidence="1">D-glycerate 3-kinase, plant type</fullName>
        <ecNumber evidence="1">2.7.1.31</ecNumber>
    </submittedName>
</protein>
<name>A0ABP1C5U1_9GAMM</name>
<gene>
    <name evidence="1" type="ORF">MECH1_V1_0771</name>
</gene>
<dbReference type="EC" id="2.7.1.31" evidence="1"/>
<reference evidence="1 2" key="1">
    <citation type="submission" date="2024-04" db="EMBL/GenBank/DDBJ databases">
        <authorList>
            <person name="Cremers G."/>
        </authorList>
    </citation>
    <scope>NUCLEOTIDE SEQUENCE [LARGE SCALE GENOMIC DNA]</scope>
    <source>
        <strain evidence="1">MeCH1-AG</strain>
    </source>
</reference>
<proteinExistence type="predicted"/>
<dbReference type="InterPro" id="IPR027417">
    <property type="entry name" value="P-loop_NTPase"/>
</dbReference>
<accession>A0ABP1C5U1</accession>
<dbReference type="EMBL" id="OZ026884">
    <property type="protein sequence ID" value="CAL1239547.1"/>
    <property type="molecule type" value="Genomic_DNA"/>
</dbReference>
<keyword evidence="2" id="KW-1185">Reference proteome</keyword>
<dbReference type="SUPFAM" id="SSF52540">
    <property type="entry name" value="P-loop containing nucleoside triphosphate hydrolases"/>
    <property type="match status" value="1"/>
</dbReference>
<evidence type="ECO:0000313" key="2">
    <source>
        <dbReference type="Proteomes" id="UP001497493"/>
    </source>
</evidence>
<organism evidence="1 2">
    <name type="scientific">Candidatus Methylocalor cossyra</name>
    <dbReference type="NCBI Taxonomy" id="3108543"/>
    <lineage>
        <taxon>Bacteria</taxon>
        <taxon>Pseudomonadati</taxon>
        <taxon>Pseudomonadota</taxon>
        <taxon>Gammaproteobacteria</taxon>
        <taxon>Methylococcales</taxon>
        <taxon>Methylococcaceae</taxon>
        <taxon>Candidatus Methylocalor</taxon>
    </lineage>
</organism>
<dbReference type="Proteomes" id="UP001497493">
    <property type="component" value="Chromosome"/>
</dbReference>
<dbReference type="Gene3D" id="3.40.50.300">
    <property type="entry name" value="P-loop containing nucleotide triphosphate hydrolases"/>
    <property type="match status" value="1"/>
</dbReference>
<dbReference type="PANTHER" id="PTHR10285">
    <property type="entry name" value="URIDINE KINASE"/>
    <property type="match status" value="1"/>
</dbReference>
<dbReference type="GO" id="GO:0008887">
    <property type="term" value="F:glycerate kinase activity"/>
    <property type="evidence" value="ECO:0007669"/>
    <property type="project" value="UniProtKB-EC"/>
</dbReference>
<sequence length="327" mass="36820">MGEPPTSAPTPGRTALPNLWPPGMVSEADCALLWERLRAPFLARLGAHRIDPDAADGLAAVYLPLAAWIAGQRGNAPLVVGINGAQGSGKSTLCDFLAWILEEAHGCRVAVFSIDDLYKTRAERERLAREVHPLLVTRGVPGTHDVALGRATLDALRSAEPHTMTPLPRFDKARDEPAPRAHWPRFQGRPDVVLFEGWCVGTPPQREDALREPVNALERDEDPDGRWRRYVNQRLAEDYAELFRELDRLVLLQVPALASVFEWRTLQERKLAEAGPRYQAMEAAALRRFVLHYERLTLHNLDQLPGRADLVLYLDPQHRFTRVEARR</sequence>
<evidence type="ECO:0000313" key="1">
    <source>
        <dbReference type="EMBL" id="CAL1239547.1"/>
    </source>
</evidence>
<dbReference type="RefSeq" id="WP_348759092.1">
    <property type="nucleotide sequence ID" value="NZ_OZ026884.1"/>
</dbReference>